<evidence type="ECO:0000256" key="6">
    <source>
        <dbReference type="RuleBase" id="RU362125"/>
    </source>
</evidence>
<dbReference type="AlphaFoldDB" id="A0A848LY59"/>
<keyword evidence="5 6" id="KW-0560">Oxidoreductase</keyword>
<feature type="domain" description="Acyl-CoA dehydrogenase/oxidase C-terminal" evidence="7">
    <location>
        <begin position="232"/>
        <end position="377"/>
    </location>
</feature>
<dbReference type="Pfam" id="PF02770">
    <property type="entry name" value="Acyl-CoA_dh_M"/>
    <property type="match status" value="1"/>
</dbReference>
<evidence type="ECO:0000256" key="2">
    <source>
        <dbReference type="ARBA" id="ARBA00009347"/>
    </source>
</evidence>
<reference evidence="10 11" key="1">
    <citation type="submission" date="2020-04" db="EMBL/GenBank/DDBJ databases">
        <title>Draft genome of Pyxidicoccus fallax type strain.</title>
        <authorList>
            <person name="Whitworth D.E."/>
        </authorList>
    </citation>
    <scope>NUCLEOTIDE SEQUENCE [LARGE SCALE GENOMIC DNA]</scope>
    <source>
        <strain evidence="10 11">DSM 14698</strain>
    </source>
</reference>
<dbReference type="RefSeq" id="WP_169351693.1">
    <property type="nucleotide sequence ID" value="NZ_JABBJJ010000439.1"/>
</dbReference>
<dbReference type="SUPFAM" id="SSF56645">
    <property type="entry name" value="Acyl-CoA dehydrogenase NM domain-like"/>
    <property type="match status" value="1"/>
</dbReference>
<dbReference type="InterPro" id="IPR037069">
    <property type="entry name" value="AcylCoA_DH/ox_N_sf"/>
</dbReference>
<gene>
    <name evidence="10" type="ORF">HG543_48050</name>
</gene>
<dbReference type="Gene3D" id="1.10.540.10">
    <property type="entry name" value="Acyl-CoA dehydrogenase/oxidase, N-terminal domain"/>
    <property type="match status" value="1"/>
</dbReference>
<evidence type="ECO:0000313" key="10">
    <source>
        <dbReference type="EMBL" id="NMO22561.1"/>
    </source>
</evidence>
<dbReference type="InterPro" id="IPR013786">
    <property type="entry name" value="AcylCoA_DH/ox_N"/>
</dbReference>
<dbReference type="PANTHER" id="PTHR43884">
    <property type="entry name" value="ACYL-COA DEHYDROGENASE"/>
    <property type="match status" value="1"/>
</dbReference>
<accession>A0A848LY59</accession>
<dbReference type="Pfam" id="PF00441">
    <property type="entry name" value="Acyl-CoA_dh_1"/>
    <property type="match status" value="1"/>
</dbReference>
<keyword evidence="11" id="KW-1185">Reference proteome</keyword>
<keyword evidence="4 6" id="KW-0274">FAD</keyword>
<dbReference type="InterPro" id="IPR046373">
    <property type="entry name" value="Acyl-CoA_Oxase/DH_mid-dom_sf"/>
</dbReference>
<dbReference type="InterPro" id="IPR036250">
    <property type="entry name" value="AcylCo_DH-like_C"/>
</dbReference>
<evidence type="ECO:0000256" key="1">
    <source>
        <dbReference type="ARBA" id="ARBA00001974"/>
    </source>
</evidence>
<sequence>MDFSYTEEQQALQDSLRRFLTKEYDFEKRRHISRTAVGYSPQHWATLAEMGVLGLGIPEEHGGMNGGPVDTMLIMESFGRAMVLEPYLPTVVLCAGLVRDLGSETQRAALLPPIVMGELLMAFAHYEQGSRYALEHVATSAKRADGGYVLNGAKSFVLSGTQAGKLIVSARTAGGPRDRAGLSLFVVDREAPGVSVQGYVTQDGGRAAEVKLANVRVGADALLGHEGGALPVIERAVDLGIAALCAEAVGAMDALVETTREYLKTRKQFGVPIGKFQVLQHRMADMLIATEQARSMAIVAAVKVGSPDAAERRRMVSSAKALVGQSARYVGQQAVQLHGGMGVTDELAAAHLFKRLTVINATFGDADHHLAQVSDALLVA</sequence>
<name>A0A848LY59_9BACT</name>
<dbReference type="InterPro" id="IPR006091">
    <property type="entry name" value="Acyl-CoA_Oxase/DH_mid-dom"/>
</dbReference>
<dbReference type="SUPFAM" id="SSF47203">
    <property type="entry name" value="Acyl-CoA dehydrogenase C-terminal domain-like"/>
    <property type="match status" value="1"/>
</dbReference>
<evidence type="ECO:0000256" key="4">
    <source>
        <dbReference type="ARBA" id="ARBA00022827"/>
    </source>
</evidence>
<dbReference type="InterPro" id="IPR009100">
    <property type="entry name" value="AcylCoA_DH/oxidase_NM_dom_sf"/>
</dbReference>
<dbReference type="EMBL" id="JABBJJ010000439">
    <property type="protein sequence ID" value="NMO22561.1"/>
    <property type="molecule type" value="Genomic_DNA"/>
</dbReference>
<evidence type="ECO:0000313" key="11">
    <source>
        <dbReference type="Proteomes" id="UP000518300"/>
    </source>
</evidence>
<dbReference type="CDD" id="cd00567">
    <property type="entry name" value="ACAD"/>
    <property type="match status" value="1"/>
</dbReference>
<evidence type="ECO:0000256" key="3">
    <source>
        <dbReference type="ARBA" id="ARBA00022630"/>
    </source>
</evidence>
<dbReference type="Proteomes" id="UP000518300">
    <property type="component" value="Unassembled WGS sequence"/>
</dbReference>
<evidence type="ECO:0000256" key="5">
    <source>
        <dbReference type="ARBA" id="ARBA00023002"/>
    </source>
</evidence>
<feature type="domain" description="Acyl-CoA oxidase/dehydrogenase middle" evidence="8">
    <location>
        <begin position="123"/>
        <end position="208"/>
    </location>
</feature>
<dbReference type="Gene3D" id="2.40.110.10">
    <property type="entry name" value="Butyryl-CoA Dehydrogenase, subunit A, domain 2"/>
    <property type="match status" value="1"/>
</dbReference>
<dbReference type="Pfam" id="PF02771">
    <property type="entry name" value="Acyl-CoA_dh_N"/>
    <property type="match status" value="1"/>
</dbReference>
<comment type="cofactor">
    <cofactor evidence="1 6">
        <name>FAD</name>
        <dbReference type="ChEBI" id="CHEBI:57692"/>
    </cofactor>
</comment>
<comment type="caution">
    <text evidence="10">The sequence shown here is derived from an EMBL/GenBank/DDBJ whole genome shotgun (WGS) entry which is preliminary data.</text>
</comment>
<keyword evidence="3 6" id="KW-0285">Flavoprotein</keyword>
<dbReference type="InterPro" id="IPR009075">
    <property type="entry name" value="AcylCo_DH/oxidase_C"/>
</dbReference>
<evidence type="ECO:0000259" key="7">
    <source>
        <dbReference type="Pfam" id="PF00441"/>
    </source>
</evidence>
<organism evidence="10 11">
    <name type="scientific">Pyxidicoccus fallax</name>
    <dbReference type="NCBI Taxonomy" id="394095"/>
    <lineage>
        <taxon>Bacteria</taxon>
        <taxon>Pseudomonadati</taxon>
        <taxon>Myxococcota</taxon>
        <taxon>Myxococcia</taxon>
        <taxon>Myxococcales</taxon>
        <taxon>Cystobacterineae</taxon>
        <taxon>Myxococcaceae</taxon>
        <taxon>Pyxidicoccus</taxon>
    </lineage>
</organism>
<dbReference type="PANTHER" id="PTHR43884:SF20">
    <property type="entry name" value="ACYL-COA DEHYDROGENASE FADE28"/>
    <property type="match status" value="1"/>
</dbReference>
<protein>
    <submittedName>
        <fullName evidence="10">Pimeloyl-CoA dehydrogenase small subunit</fullName>
    </submittedName>
</protein>
<feature type="domain" description="Acyl-CoA dehydrogenase/oxidase N-terminal" evidence="9">
    <location>
        <begin position="6"/>
        <end position="118"/>
    </location>
</feature>
<dbReference type="GO" id="GO:0003995">
    <property type="term" value="F:acyl-CoA dehydrogenase activity"/>
    <property type="evidence" value="ECO:0007669"/>
    <property type="project" value="TreeGrafter"/>
</dbReference>
<evidence type="ECO:0000259" key="9">
    <source>
        <dbReference type="Pfam" id="PF02771"/>
    </source>
</evidence>
<dbReference type="GO" id="GO:0050660">
    <property type="term" value="F:flavin adenine dinucleotide binding"/>
    <property type="evidence" value="ECO:0007669"/>
    <property type="project" value="InterPro"/>
</dbReference>
<proteinExistence type="inferred from homology"/>
<evidence type="ECO:0000259" key="8">
    <source>
        <dbReference type="Pfam" id="PF02770"/>
    </source>
</evidence>
<dbReference type="Gene3D" id="1.20.140.10">
    <property type="entry name" value="Butyryl-CoA Dehydrogenase, subunit A, domain 3"/>
    <property type="match status" value="1"/>
</dbReference>
<comment type="similarity">
    <text evidence="2 6">Belongs to the acyl-CoA dehydrogenase family.</text>
</comment>